<sequence>MTGQKYQGAGWFASACLVALVGASPLAAQVYGHAYEQEAAPIRPGEQATIPLDTEDPGFNIWRTPRDDLQAGRDPGGFNPNRFPFGFSYAAIPTFFNSDLALTQDDLRAADVDVAVIGGFTDMGTGMRGAAHGPNAFRNSQVYGGYGASQPHMMTMVDPLEALKVVDYGNAPVDIMSTERTMAPMREIVREIAEVQHEDGRHVFPMIIGGDHSLMYPDVAALVDVYGKGNVGVIHFDAHYDAGKYMMGHLISHGMPIYRLIEEGLVEGKNFIQVGLRGYYPDRKAFEWMKENGFRYHTMAEIEARGFDAVMEDVIREAQEGPEYLFVSFDIDTLDPAFVPGTGTPEPGGLTPREAFPIVRRLCAETNVVGFELVELAPMLDPTYVSALNANRLARECLTGMALRKLGITEPDFKDPLTVSHGQGAN</sequence>
<evidence type="ECO:0000313" key="7">
    <source>
        <dbReference type="Proteomes" id="UP000436016"/>
    </source>
</evidence>
<dbReference type="AlphaFoldDB" id="A0A6B0TKY7"/>
<dbReference type="GO" id="GO:0046872">
    <property type="term" value="F:metal ion binding"/>
    <property type="evidence" value="ECO:0007669"/>
    <property type="project" value="UniProtKB-KW"/>
</dbReference>
<comment type="caution">
    <text evidence="6">The sequence shown here is derived from an EMBL/GenBank/DDBJ whole genome shotgun (WGS) entry which is preliminary data.</text>
</comment>
<name>A0A6B0TKY7_9RHOB</name>
<feature type="chain" id="PRO_5025480191" evidence="5">
    <location>
        <begin position="29"/>
        <end position="426"/>
    </location>
</feature>
<evidence type="ECO:0000256" key="5">
    <source>
        <dbReference type="SAM" id="SignalP"/>
    </source>
</evidence>
<keyword evidence="7" id="KW-1185">Reference proteome</keyword>
<comment type="similarity">
    <text evidence="1">Belongs to the arginase family. Agmatinase subfamily.</text>
</comment>
<dbReference type="Proteomes" id="UP000436016">
    <property type="component" value="Unassembled WGS sequence"/>
</dbReference>
<dbReference type="PRINTS" id="PR00116">
    <property type="entry name" value="ARGINASE"/>
</dbReference>
<reference evidence="6 7" key="1">
    <citation type="submission" date="2019-12" db="EMBL/GenBank/DDBJ databases">
        <title>Strain KN286 was isolated from seawater, which was collected from Caroline Seamount in the tropical western Pacific.</title>
        <authorList>
            <person name="Wang Q."/>
        </authorList>
    </citation>
    <scope>NUCLEOTIDE SEQUENCE [LARGE SCALE GENOMIC DNA]</scope>
    <source>
        <strain evidence="6 7">KN286</strain>
    </source>
</reference>
<keyword evidence="3 4" id="KW-0378">Hydrolase</keyword>
<dbReference type="EMBL" id="WUWG01000003">
    <property type="protein sequence ID" value="MXU65157.1"/>
    <property type="molecule type" value="Genomic_DNA"/>
</dbReference>
<dbReference type="Pfam" id="PF00491">
    <property type="entry name" value="Arginase"/>
    <property type="match status" value="1"/>
</dbReference>
<dbReference type="PANTHER" id="PTHR11358:SF26">
    <property type="entry name" value="GUANIDINO ACID HYDROLASE, MITOCHONDRIAL"/>
    <property type="match status" value="1"/>
</dbReference>
<dbReference type="GO" id="GO:0033389">
    <property type="term" value="P:putrescine biosynthetic process from arginine, via agmatine"/>
    <property type="evidence" value="ECO:0007669"/>
    <property type="project" value="TreeGrafter"/>
</dbReference>
<dbReference type="InterPro" id="IPR023696">
    <property type="entry name" value="Ureohydrolase_dom_sf"/>
</dbReference>
<dbReference type="PANTHER" id="PTHR11358">
    <property type="entry name" value="ARGINASE/AGMATINASE"/>
    <property type="match status" value="1"/>
</dbReference>
<evidence type="ECO:0000313" key="6">
    <source>
        <dbReference type="EMBL" id="MXU65157.1"/>
    </source>
</evidence>
<dbReference type="PROSITE" id="PS51257">
    <property type="entry name" value="PROKAR_LIPOPROTEIN"/>
    <property type="match status" value="1"/>
</dbReference>
<dbReference type="PROSITE" id="PS01053">
    <property type="entry name" value="ARGINASE_1"/>
    <property type="match status" value="1"/>
</dbReference>
<dbReference type="SUPFAM" id="SSF52768">
    <property type="entry name" value="Arginase/deacetylase"/>
    <property type="match status" value="1"/>
</dbReference>
<protein>
    <submittedName>
        <fullName evidence="6">Arginase</fullName>
    </submittedName>
</protein>
<evidence type="ECO:0000256" key="4">
    <source>
        <dbReference type="RuleBase" id="RU003684"/>
    </source>
</evidence>
<keyword evidence="2" id="KW-0479">Metal-binding</keyword>
<gene>
    <name evidence="6" type="ORF">GSH16_06835</name>
</gene>
<evidence type="ECO:0000256" key="2">
    <source>
        <dbReference type="ARBA" id="ARBA00022723"/>
    </source>
</evidence>
<dbReference type="PROSITE" id="PS51409">
    <property type="entry name" value="ARGINASE_2"/>
    <property type="match status" value="1"/>
</dbReference>
<evidence type="ECO:0000256" key="1">
    <source>
        <dbReference type="ARBA" id="ARBA00009227"/>
    </source>
</evidence>
<keyword evidence="5" id="KW-0732">Signal</keyword>
<dbReference type="InterPro" id="IPR006035">
    <property type="entry name" value="Ureohydrolase"/>
</dbReference>
<dbReference type="Gene3D" id="3.40.800.10">
    <property type="entry name" value="Ureohydrolase domain"/>
    <property type="match status" value="1"/>
</dbReference>
<feature type="signal peptide" evidence="5">
    <location>
        <begin position="1"/>
        <end position="28"/>
    </location>
</feature>
<dbReference type="InterPro" id="IPR020855">
    <property type="entry name" value="Ureohydrolase_Mn_BS"/>
</dbReference>
<organism evidence="6 7">
    <name type="scientific">Oceanomicrobium pacificus</name>
    <dbReference type="NCBI Taxonomy" id="2692916"/>
    <lineage>
        <taxon>Bacteria</taxon>
        <taxon>Pseudomonadati</taxon>
        <taxon>Pseudomonadota</taxon>
        <taxon>Alphaproteobacteria</taxon>
        <taxon>Rhodobacterales</taxon>
        <taxon>Paracoccaceae</taxon>
        <taxon>Oceanomicrobium</taxon>
    </lineage>
</organism>
<evidence type="ECO:0000256" key="3">
    <source>
        <dbReference type="ARBA" id="ARBA00022801"/>
    </source>
</evidence>
<dbReference type="RefSeq" id="WP_160853388.1">
    <property type="nucleotide sequence ID" value="NZ_WUWG01000003.1"/>
</dbReference>
<dbReference type="CDD" id="cd09990">
    <property type="entry name" value="Agmatinase-like"/>
    <property type="match status" value="1"/>
</dbReference>
<proteinExistence type="inferred from homology"/>
<accession>A0A6B0TKY7</accession>
<dbReference type="GO" id="GO:0008783">
    <property type="term" value="F:agmatinase activity"/>
    <property type="evidence" value="ECO:0007669"/>
    <property type="project" value="TreeGrafter"/>
</dbReference>